<name>A0A453E4S8_AEGTS</name>
<accession>A0A453E4S8</accession>
<reference evidence="2" key="2">
    <citation type="journal article" date="2017" name="Nat. Plants">
        <title>The Aegilops tauschii genome reveals multiple impacts of transposons.</title>
        <authorList>
            <person name="Zhao G."/>
            <person name="Zou C."/>
            <person name="Li K."/>
            <person name="Wang K."/>
            <person name="Li T."/>
            <person name="Gao L."/>
            <person name="Zhang X."/>
            <person name="Wang H."/>
            <person name="Yang Z."/>
            <person name="Liu X."/>
            <person name="Jiang W."/>
            <person name="Mao L."/>
            <person name="Kong X."/>
            <person name="Jiao Y."/>
            <person name="Jia J."/>
        </authorList>
    </citation>
    <scope>NUCLEOTIDE SEQUENCE [LARGE SCALE GENOMIC DNA]</scope>
    <source>
        <strain evidence="2">cv. AL8/78</strain>
    </source>
</reference>
<protein>
    <submittedName>
        <fullName evidence="1">Uncharacterized protein</fullName>
    </submittedName>
</protein>
<reference evidence="2" key="1">
    <citation type="journal article" date="2014" name="Science">
        <title>Ancient hybridizations among the ancestral genomes of bread wheat.</title>
        <authorList>
            <consortium name="International Wheat Genome Sequencing Consortium,"/>
            <person name="Marcussen T."/>
            <person name="Sandve S.R."/>
            <person name="Heier L."/>
            <person name="Spannagl M."/>
            <person name="Pfeifer M."/>
            <person name="Jakobsen K.S."/>
            <person name="Wulff B.B."/>
            <person name="Steuernagel B."/>
            <person name="Mayer K.F."/>
            <person name="Olsen O.A."/>
        </authorList>
    </citation>
    <scope>NUCLEOTIDE SEQUENCE [LARGE SCALE GENOMIC DNA]</scope>
    <source>
        <strain evidence="2">cv. AL8/78</strain>
    </source>
</reference>
<reference evidence="1" key="5">
    <citation type="journal article" date="2021" name="G3 (Bethesda)">
        <title>Aegilops tauschii genome assembly Aet v5.0 features greater sequence contiguity and improved annotation.</title>
        <authorList>
            <person name="Wang L."/>
            <person name="Zhu T."/>
            <person name="Rodriguez J.C."/>
            <person name="Deal K.R."/>
            <person name="Dubcovsky J."/>
            <person name="McGuire P.E."/>
            <person name="Lux T."/>
            <person name="Spannagl M."/>
            <person name="Mayer K.F.X."/>
            <person name="Baldrich P."/>
            <person name="Meyers B.C."/>
            <person name="Huo N."/>
            <person name="Gu Y.Q."/>
            <person name="Zhou H."/>
            <person name="Devos K.M."/>
            <person name="Bennetzen J.L."/>
            <person name="Unver T."/>
            <person name="Budak H."/>
            <person name="Gulick P.J."/>
            <person name="Galiba G."/>
            <person name="Kalapos B."/>
            <person name="Nelson D.R."/>
            <person name="Li P."/>
            <person name="You F.M."/>
            <person name="Luo M.C."/>
            <person name="Dvorak J."/>
        </authorList>
    </citation>
    <scope>NUCLEOTIDE SEQUENCE [LARGE SCALE GENOMIC DNA]</scope>
    <source>
        <strain evidence="1">cv. AL8/78</strain>
    </source>
</reference>
<dbReference type="EnsemblPlants" id="AET3Gv20222300.40">
    <property type="protein sequence ID" value="AET3Gv20222300.40"/>
    <property type="gene ID" value="AET3Gv20222300"/>
</dbReference>
<keyword evidence="2" id="KW-1185">Reference proteome</keyword>
<dbReference type="Gramene" id="AET3Gv20222300.40">
    <property type="protein sequence ID" value="AET3Gv20222300.40"/>
    <property type="gene ID" value="AET3Gv20222300"/>
</dbReference>
<dbReference type="AlphaFoldDB" id="A0A453E4S8"/>
<proteinExistence type="predicted"/>
<organism evidence="1 2">
    <name type="scientific">Aegilops tauschii subsp. strangulata</name>
    <name type="common">Goatgrass</name>
    <dbReference type="NCBI Taxonomy" id="200361"/>
    <lineage>
        <taxon>Eukaryota</taxon>
        <taxon>Viridiplantae</taxon>
        <taxon>Streptophyta</taxon>
        <taxon>Embryophyta</taxon>
        <taxon>Tracheophyta</taxon>
        <taxon>Spermatophyta</taxon>
        <taxon>Magnoliopsida</taxon>
        <taxon>Liliopsida</taxon>
        <taxon>Poales</taxon>
        <taxon>Poaceae</taxon>
        <taxon>BOP clade</taxon>
        <taxon>Pooideae</taxon>
        <taxon>Triticodae</taxon>
        <taxon>Triticeae</taxon>
        <taxon>Triticinae</taxon>
        <taxon>Aegilops</taxon>
    </lineage>
</organism>
<evidence type="ECO:0000313" key="2">
    <source>
        <dbReference type="Proteomes" id="UP000015105"/>
    </source>
</evidence>
<reference evidence="1" key="4">
    <citation type="submission" date="2019-03" db="UniProtKB">
        <authorList>
            <consortium name="EnsemblPlants"/>
        </authorList>
    </citation>
    <scope>IDENTIFICATION</scope>
</reference>
<reference evidence="1" key="3">
    <citation type="journal article" date="2017" name="Nature">
        <title>Genome sequence of the progenitor of the wheat D genome Aegilops tauschii.</title>
        <authorList>
            <person name="Luo M.C."/>
            <person name="Gu Y.Q."/>
            <person name="Puiu D."/>
            <person name="Wang H."/>
            <person name="Twardziok S.O."/>
            <person name="Deal K.R."/>
            <person name="Huo N."/>
            <person name="Zhu T."/>
            <person name="Wang L."/>
            <person name="Wang Y."/>
            <person name="McGuire P.E."/>
            <person name="Liu S."/>
            <person name="Long H."/>
            <person name="Ramasamy R.K."/>
            <person name="Rodriguez J.C."/>
            <person name="Van S.L."/>
            <person name="Yuan L."/>
            <person name="Wang Z."/>
            <person name="Xia Z."/>
            <person name="Xiao L."/>
            <person name="Anderson O.D."/>
            <person name="Ouyang S."/>
            <person name="Liang Y."/>
            <person name="Zimin A.V."/>
            <person name="Pertea G."/>
            <person name="Qi P."/>
            <person name="Bennetzen J.L."/>
            <person name="Dai X."/>
            <person name="Dawson M.W."/>
            <person name="Muller H.G."/>
            <person name="Kugler K."/>
            <person name="Rivarola-Duarte L."/>
            <person name="Spannagl M."/>
            <person name="Mayer K.F.X."/>
            <person name="Lu F.H."/>
            <person name="Bevan M.W."/>
            <person name="Leroy P."/>
            <person name="Li P."/>
            <person name="You F.M."/>
            <person name="Sun Q."/>
            <person name="Liu Z."/>
            <person name="Lyons E."/>
            <person name="Wicker T."/>
            <person name="Salzberg S.L."/>
            <person name="Devos K.M."/>
            <person name="Dvorak J."/>
        </authorList>
    </citation>
    <scope>NUCLEOTIDE SEQUENCE [LARGE SCALE GENOMIC DNA]</scope>
    <source>
        <strain evidence="1">cv. AL8/78</strain>
    </source>
</reference>
<evidence type="ECO:0000313" key="1">
    <source>
        <dbReference type="EnsemblPlants" id="AET3Gv20222300.40"/>
    </source>
</evidence>
<sequence length="155" mass="17344">MAFTAGQNQAMEGLVVVVPMAVPFTFMQGLKFDVGWAHKFDVCSYRFLSKPAETKFSSANHVCWKKANFLPSESSVATIFYFRPNCPSSVYLSEVAGSCKAWPTATTLGAAVLCILRLGLRWRISFGSDFRGRFWAYRSTSRGRSQSMLLQLMMP</sequence>
<dbReference type="Proteomes" id="UP000015105">
    <property type="component" value="Chromosome 3D"/>
</dbReference>